<proteinExistence type="predicted"/>
<dbReference type="Proteomes" id="UP001187192">
    <property type="component" value="Unassembled WGS sequence"/>
</dbReference>
<dbReference type="EMBL" id="BTGU01000161">
    <property type="protein sequence ID" value="GMN63878.1"/>
    <property type="molecule type" value="Genomic_DNA"/>
</dbReference>
<gene>
    <name evidence="1" type="ORF">TIFTF001_032947</name>
</gene>
<keyword evidence="2" id="KW-1185">Reference proteome</keyword>
<evidence type="ECO:0000313" key="2">
    <source>
        <dbReference type="Proteomes" id="UP001187192"/>
    </source>
</evidence>
<dbReference type="AlphaFoldDB" id="A0AA88DY59"/>
<comment type="caution">
    <text evidence="1">The sequence shown here is derived from an EMBL/GenBank/DDBJ whole genome shotgun (WGS) entry which is preliminary data.</text>
</comment>
<accession>A0AA88DY59</accession>
<reference evidence="1" key="1">
    <citation type="submission" date="2023-07" db="EMBL/GenBank/DDBJ databases">
        <title>draft genome sequence of fig (Ficus carica).</title>
        <authorList>
            <person name="Takahashi T."/>
            <person name="Nishimura K."/>
        </authorList>
    </citation>
    <scope>NUCLEOTIDE SEQUENCE</scope>
</reference>
<organism evidence="1 2">
    <name type="scientific">Ficus carica</name>
    <name type="common">Common fig</name>
    <dbReference type="NCBI Taxonomy" id="3494"/>
    <lineage>
        <taxon>Eukaryota</taxon>
        <taxon>Viridiplantae</taxon>
        <taxon>Streptophyta</taxon>
        <taxon>Embryophyta</taxon>
        <taxon>Tracheophyta</taxon>
        <taxon>Spermatophyta</taxon>
        <taxon>Magnoliopsida</taxon>
        <taxon>eudicotyledons</taxon>
        <taxon>Gunneridae</taxon>
        <taxon>Pentapetalae</taxon>
        <taxon>rosids</taxon>
        <taxon>fabids</taxon>
        <taxon>Rosales</taxon>
        <taxon>Moraceae</taxon>
        <taxon>Ficeae</taxon>
        <taxon>Ficus</taxon>
    </lineage>
</organism>
<protein>
    <submittedName>
        <fullName evidence="1">Uncharacterized protein</fullName>
    </submittedName>
</protein>
<evidence type="ECO:0000313" key="1">
    <source>
        <dbReference type="EMBL" id="GMN63878.1"/>
    </source>
</evidence>
<name>A0AA88DY59_FICCA</name>
<sequence length="84" mass="9546">MPAIPLITRIYLSWPAIRPTSDCELPLRPPPNRDLNSEICRDHRNCDLLDEIRHYLKAKDSDAGEIPIHVAVLMPVSTTSLFLL</sequence>